<gene>
    <name evidence="10 13" type="primary">metE</name>
    <name evidence="13" type="ORF">JQC93_05945</name>
</gene>
<evidence type="ECO:0000256" key="9">
    <source>
        <dbReference type="ARBA" id="ARBA00023167"/>
    </source>
</evidence>
<feature type="domain" description="Cobalamin-independent methionine synthase MetE C-terminal/archaeal" evidence="11">
    <location>
        <begin position="438"/>
        <end position="760"/>
    </location>
</feature>
<feature type="binding site" evidence="10">
    <location>
        <position position="496"/>
    </location>
    <ligand>
        <name>L-methionine</name>
        <dbReference type="ChEBI" id="CHEBI:57844"/>
    </ligand>
</feature>
<proteinExistence type="inferred from homology"/>
<feature type="active site" description="Proton donor" evidence="10">
    <location>
        <position position="706"/>
    </location>
</feature>
<sequence>MSQANTLNHSFKSHVLGYPRVGEQRELKFALEKYWKGEFTEQQLRDVGKTIRQQNWATQSQLSFVTVGDFAWYDHVLSTSALIGHLPKRHRGDSDISLDTLFKVARGQSNSGCCGAAASDMTKWFNTNYHYITPEFSADDKFELSWSQLFDEIEEALALGHSVKPVLLGPISYLYLGKEVDSFDRLTLLPKLVAVYQQVIQRLADLGIEWLQIDEPILSLDLPSQWLQVFKPTYDELGGTVKLLLSSYFDRIDDKLAIIKTLRVDGVHLDLVANEAQLIEALSVLPNDWVISLGVVNGRNVWKCDAHYWLENLSNSLNGNATSARQIWIGSSCSLLHSPLNLELETQLPADTKSWFAFAKQKVSEVCQITKALSNPSEYAERVLAYSRPIHQRKNSINVHKPQVQQKLQRLKEQSSDRLLPFPERQAAQRNALNLPLFPTTTIGSFPQTGDIRRLRSQFKTGALTFDAYRKQIRSEIKAVVERQESLDLDVLVHGEPERNDMAEYFAEQLNGFQTTQYGWVQSYGSRCVKPAIVVEDIERLEPMTVDWTRYAQSLTTKPMKGMLTGPVTLMCWTFPREDITRQTITQQLAIALKEEVSDLQDAGINIIQIDEPALREGLPLRLADQQHYLEWAVDAFKVSASSALPETQIHTHMCYSDFNQIIDSVAHLDADVITIETSRSNMELLDAFEAFDYPNEIGPGVYDIHSPNIPSEQWMEQLVKRASTQIPKERLWINPDCGLKTRGWDETEKSLKNMVNVAKKLRKEFA</sequence>
<organism evidence="13 14">
    <name type="scientific">Vibrio ulleungensis</name>
    <dbReference type="NCBI Taxonomy" id="2807619"/>
    <lineage>
        <taxon>Bacteria</taxon>
        <taxon>Pseudomonadati</taxon>
        <taxon>Pseudomonadota</taxon>
        <taxon>Gammaproteobacteria</taxon>
        <taxon>Vibrionales</taxon>
        <taxon>Vibrionaceae</taxon>
        <taxon>Vibrio</taxon>
    </lineage>
</organism>
<dbReference type="NCBIfam" id="NF003556">
    <property type="entry name" value="PRK05222.1"/>
    <property type="match status" value="1"/>
</dbReference>
<evidence type="ECO:0000256" key="7">
    <source>
        <dbReference type="ARBA" id="ARBA00022723"/>
    </source>
</evidence>
<dbReference type="InterPro" id="IPR006276">
    <property type="entry name" value="Cobalamin-indep_Met_synthase"/>
</dbReference>
<evidence type="ECO:0000256" key="4">
    <source>
        <dbReference type="ARBA" id="ARBA00022603"/>
    </source>
</evidence>
<dbReference type="Pfam" id="PF01717">
    <property type="entry name" value="Meth_synt_2"/>
    <property type="match status" value="1"/>
</dbReference>
<evidence type="ECO:0000256" key="6">
    <source>
        <dbReference type="ARBA" id="ARBA00022679"/>
    </source>
</evidence>
<evidence type="ECO:0000259" key="11">
    <source>
        <dbReference type="Pfam" id="PF01717"/>
    </source>
</evidence>
<dbReference type="NCBIfam" id="TIGR01371">
    <property type="entry name" value="met_syn_B12ind"/>
    <property type="match status" value="1"/>
</dbReference>
<feature type="binding site" evidence="10">
    <location>
        <begin position="443"/>
        <end position="445"/>
    </location>
    <ligand>
        <name>L-methionine</name>
        <dbReference type="ChEBI" id="CHEBI:57844"/>
    </ligand>
</feature>
<reference evidence="13 14" key="1">
    <citation type="submission" date="2021-02" db="EMBL/GenBank/DDBJ databases">
        <authorList>
            <person name="Park J.-S."/>
        </authorList>
    </citation>
    <scope>NUCLEOTIDE SEQUENCE [LARGE SCALE GENOMIC DNA]</scope>
    <source>
        <strain evidence="13 14">188UL20-2</strain>
    </source>
</reference>
<feature type="binding site" evidence="10">
    <location>
        <position position="738"/>
    </location>
    <ligand>
        <name>Zn(2+)</name>
        <dbReference type="ChEBI" id="CHEBI:29105"/>
        <note>catalytic</note>
    </ligand>
</feature>
<dbReference type="Pfam" id="PF08267">
    <property type="entry name" value="Meth_synt_1"/>
    <property type="match status" value="1"/>
</dbReference>
<dbReference type="EC" id="2.1.1.14" evidence="10"/>
<dbReference type="CDD" id="cd03312">
    <property type="entry name" value="CIMS_N_terminal_like"/>
    <property type="match status" value="1"/>
</dbReference>
<feature type="binding site" evidence="10">
    <location>
        <position position="496"/>
    </location>
    <ligand>
        <name>L-homocysteine</name>
        <dbReference type="ChEBI" id="CHEBI:58199"/>
    </ligand>
</feature>
<comment type="caution">
    <text evidence="13">The sequence shown here is derived from an EMBL/GenBank/DDBJ whole genome shotgun (WGS) entry which is preliminary data.</text>
</comment>
<keyword evidence="14" id="KW-1185">Reference proteome</keyword>
<dbReference type="PANTHER" id="PTHR30519">
    <property type="entry name" value="5-METHYLTETRAHYDROPTEROYLTRIGLUTAMATE--HOMOCYSTEINE METHYLTRANSFERASE"/>
    <property type="match status" value="1"/>
</dbReference>
<feature type="binding site" evidence="10">
    <location>
        <position position="677"/>
    </location>
    <ligand>
        <name>Zn(2+)</name>
        <dbReference type="ChEBI" id="CHEBI:29105"/>
        <note>catalytic</note>
    </ligand>
</feature>
<feature type="domain" description="Cobalamin-independent methionine synthase MetE N-terminal" evidence="12">
    <location>
        <begin position="13"/>
        <end position="314"/>
    </location>
</feature>
<evidence type="ECO:0000259" key="12">
    <source>
        <dbReference type="Pfam" id="PF08267"/>
    </source>
</evidence>
<comment type="catalytic activity">
    <reaction evidence="10">
        <text>5-methyltetrahydropteroyltri-L-glutamate + L-homocysteine = tetrahydropteroyltri-L-glutamate + L-methionine</text>
        <dbReference type="Rhea" id="RHEA:21196"/>
        <dbReference type="ChEBI" id="CHEBI:57844"/>
        <dbReference type="ChEBI" id="CHEBI:58140"/>
        <dbReference type="ChEBI" id="CHEBI:58199"/>
        <dbReference type="ChEBI" id="CHEBI:58207"/>
        <dbReference type="EC" id="2.1.1.14"/>
    </reaction>
</comment>
<dbReference type="InterPro" id="IPR038071">
    <property type="entry name" value="UROD/MetE-like_sf"/>
</dbReference>
<evidence type="ECO:0000313" key="13">
    <source>
        <dbReference type="EMBL" id="MBM7035946.1"/>
    </source>
</evidence>
<dbReference type="InterPro" id="IPR013215">
    <property type="entry name" value="Cbl-indep_Met_Synth_N"/>
</dbReference>
<feature type="binding site" evidence="10">
    <location>
        <position position="611"/>
    </location>
    <ligand>
        <name>L-methionine</name>
        <dbReference type="ChEBI" id="CHEBI:57844"/>
    </ligand>
</feature>
<comment type="cofactor">
    <cofactor evidence="10">
        <name>Zn(2+)</name>
        <dbReference type="ChEBI" id="CHEBI:29105"/>
    </cofactor>
    <text evidence="10">Binds 1 zinc ion per subunit.</text>
</comment>
<evidence type="ECO:0000256" key="5">
    <source>
        <dbReference type="ARBA" id="ARBA00022605"/>
    </source>
</evidence>
<keyword evidence="7 10" id="KW-0479">Metal-binding</keyword>
<accession>A0ABS2HH04</accession>
<feature type="binding site" evidence="10">
    <location>
        <begin position="25"/>
        <end position="28"/>
    </location>
    <ligand>
        <name>5-methyltetrahydropteroyltri-L-glutamate</name>
        <dbReference type="ChEBI" id="CHEBI:58207"/>
    </ligand>
</feature>
<feature type="binding site" evidence="10">
    <location>
        <position position="653"/>
    </location>
    <ligand>
        <name>Zn(2+)</name>
        <dbReference type="ChEBI" id="CHEBI:29105"/>
        <note>catalytic</note>
    </ligand>
</feature>
<evidence type="ECO:0000256" key="2">
    <source>
        <dbReference type="ARBA" id="ARBA00004681"/>
    </source>
</evidence>
<dbReference type="RefSeq" id="WP_205157564.1">
    <property type="nucleotide sequence ID" value="NZ_JAFEUM010000002.1"/>
</dbReference>
<name>A0ABS2HH04_9VIBR</name>
<feature type="binding site" evidence="10">
    <location>
        <position position="123"/>
    </location>
    <ligand>
        <name>5-methyltetrahydropteroyltri-L-glutamate</name>
        <dbReference type="ChEBI" id="CHEBI:58207"/>
    </ligand>
</feature>
<protein>
    <recommendedName>
        <fullName evidence="10">5-methyltetrahydropteroyltriglutamate--homocysteine methyltransferase</fullName>
        <ecNumber evidence="10">2.1.1.14</ecNumber>
    </recommendedName>
    <alternativeName>
        <fullName evidence="10">Cobalamin-independent methionine synthase</fullName>
    </alternativeName>
    <alternativeName>
        <fullName evidence="10">Methionine synthase, vitamin-B12 independent isozyme</fullName>
    </alternativeName>
</protein>
<feature type="binding site" evidence="10">
    <location>
        <position position="617"/>
    </location>
    <ligand>
        <name>5-methyltetrahydropteroyltri-L-glutamate</name>
        <dbReference type="ChEBI" id="CHEBI:58207"/>
    </ligand>
</feature>
<comment type="function">
    <text evidence="1 10">Catalyzes the transfer of a methyl group from 5-methyltetrahydrofolate to homocysteine resulting in methionine formation.</text>
</comment>
<feature type="binding site" evidence="10">
    <location>
        <position position="611"/>
    </location>
    <ligand>
        <name>L-homocysteine</name>
        <dbReference type="ChEBI" id="CHEBI:58199"/>
    </ligand>
</feature>
<keyword evidence="4 10" id="KW-0489">Methyltransferase</keyword>
<dbReference type="Gene3D" id="3.20.20.210">
    <property type="match status" value="2"/>
</dbReference>
<evidence type="ECO:0000256" key="1">
    <source>
        <dbReference type="ARBA" id="ARBA00002777"/>
    </source>
</evidence>
<dbReference type="InterPro" id="IPR002629">
    <property type="entry name" value="Met_Synth_C/arc"/>
</dbReference>
<dbReference type="GO" id="GO:0003871">
    <property type="term" value="F:5-methyltetrahydropteroyltriglutamate-homocysteine S-methyltransferase activity"/>
    <property type="evidence" value="ECO:0007669"/>
    <property type="project" value="UniProtKB-EC"/>
</dbReference>
<keyword evidence="10" id="KW-0677">Repeat</keyword>
<dbReference type="EMBL" id="JAFEUM010000002">
    <property type="protein sequence ID" value="MBM7035946.1"/>
    <property type="molecule type" value="Genomic_DNA"/>
</dbReference>
<comment type="similarity">
    <text evidence="3 10">Belongs to the vitamin-B12 independent methionine synthase family.</text>
</comment>
<evidence type="ECO:0000256" key="3">
    <source>
        <dbReference type="ARBA" id="ARBA00009553"/>
    </source>
</evidence>
<dbReference type="GO" id="GO:0032259">
    <property type="term" value="P:methylation"/>
    <property type="evidence" value="ECO:0007669"/>
    <property type="project" value="UniProtKB-KW"/>
</dbReference>
<dbReference type="CDD" id="cd03311">
    <property type="entry name" value="CIMS_C_terminal_like"/>
    <property type="match status" value="1"/>
</dbReference>
<dbReference type="SUPFAM" id="SSF51726">
    <property type="entry name" value="UROD/MetE-like"/>
    <property type="match status" value="2"/>
</dbReference>
<feature type="binding site" evidence="10">
    <location>
        <position position="655"/>
    </location>
    <ligand>
        <name>Zn(2+)</name>
        <dbReference type="ChEBI" id="CHEBI:29105"/>
        <note>catalytic</note>
    </ligand>
</feature>
<feature type="binding site" evidence="10">
    <location>
        <position position="573"/>
    </location>
    <ligand>
        <name>5-methyltetrahydropteroyltri-L-glutamate</name>
        <dbReference type="ChEBI" id="CHEBI:58207"/>
    </ligand>
</feature>
<feature type="binding site" evidence="10">
    <location>
        <begin position="527"/>
        <end position="528"/>
    </location>
    <ligand>
        <name>5-methyltetrahydropteroyltri-L-glutamate</name>
        <dbReference type="ChEBI" id="CHEBI:58207"/>
    </ligand>
</feature>
<evidence type="ECO:0000313" key="14">
    <source>
        <dbReference type="Proteomes" id="UP000809621"/>
    </source>
</evidence>
<dbReference type="Proteomes" id="UP000809621">
    <property type="component" value="Unassembled WGS sequence"/>
</dbReference>
<dbReference type="PIRSF" id="PIRSF000382">
    <property type="entry name" value="MeTrfase_B12_ind"/>
    <property type="match status" value="1"/>
</dbReference>
<keyword evidence="9 10" id="KW-0486">Methionine biosynthesis</keyword>
<evidence type="ECO:0000256" key="10">
    <source>
        <dbReference type="HAMAP-Rule" id="MF_00172"/>
    </source>
</evidence>
<keyword evidence="6 10" id="KW-0808">Transferase</keyword>
<comment type="pathway">
    <text evidence="2 10">Amino-acid biosynthesis; L-methionine biosynthesis via de novo pathway; L-methionine from L-homocysteine (MetE route): step 1/1.</text>
</comment>
<keyword evidence="5 10" id="KW-0028">Amino-acid biosynthesis</keyword>
<dbReference type="HAMAP" id="MF_00172">
    <property type="entry name" value="Meth_synth"/>
    <property type="match status" value="1"/>
</dbReference>
<feature type="binding site" evidence="10">
    <location>
        <begin position="443"/>
        <end position="445"/>
    </location>
    <ligand>
        <name>L-homocysteine</name>
        <dbReference type="ChEBI" id="CHEBI:58199"/>
    </ligand>
</feature>
<evidence type="ECO:0000256" key="8">
    <source>
        <dbReference type="ARBA" id="ARBA00022833"/>
    </source>
</evidence>
<keyword evidence="8 10" id="KW-0862">Zinc</keyword>